<proteinExistence type="predicted"/>
<evidence type="ECO:0000313" key="1">
    <source>
        <dbReference type="EMBL" id="KAI8439687.1"/>
    </source>
</evidence>
<keyword evidence="2" id="KW-1185">Reference proteome</keyword>
<name>A0ACC0KT91_CHOFU</name>
<gene>
    <name evidence="1" type="ORF">MSG28_013381</name>
</gene>
<comment type="caution">
    <text evidence="1">The sequence shown here is derived from an EMBL/GenBank/DDBJ whole genome shotgun (WGS) entry which is preliminary data.</text>
</comment>
<dbReference type="Proteomes" id="UP001064048">
    <property type="component" value="Chromosome 23"/>
</dbReference>
<protein>
    <submittedName>
        <fullName evidence="1">Uncharacterized protein</fullName>
    </submittedName>
</protein>
<organism evidence="1 2">
    <name type="scientific">Choristoneura fumiferana</name>
    <name type="common">Spruce budworm moth</name>
    <name type="synonym">Archips fumiferana</name>
    <dbReference type="NCBI Taxonomy" id="7141"/>
    <lineage>
        <taxon>Eukaryota</taxon>
        <taxon>Metazoa</taxon>
        <taxon>Ecdysozoa</taxon>
        <taxon>Arthropoda</taxon>
        <taxon>Hexapoda</taxon>
        <taxon>Insecta</taxon>
        <taxon>Pterygota</taxon>
        <taxon>Neoptera</taxon>
        <taxon>Endopterygota</taxon>
        <taxon>Lepidoptera</taxon>
        <taxon>Glossata</taxon>
        <taxon>Ditrysia</taxon>
        <taxon>Tortricoidea</taxon>
        <taxon>Tortricidae</taxon>
        <taxon>Tortricinae</taxon>
        <taxon>Choristoneura</taxon>
    </lineage>
</organism>
<sequence length="1256" mass="139448">MEQRTENTLTTPLPTDVQFAALGFILDRDRVVSEHFAMGILETLCPELVAGGVTCCDSAMLRNFANGIKPAELLLSRCPTCLENFKKHICGMTCGPHQSDYVFPKTIEPFNGTFMVTEVDYHLDSEYKEATFNSCSQVLMPSTNQPALNVMCGRSTGCTPERWFNFMGDKSVAPFQINYVDTKPGEPFKPYNPSTLPCNQGIGGSPGCSCLDCSASCPAPRPSPPPPRPFSIHGADGYAVVMAIVFVIFTTLFLSGVYCCHQQENIVGVASDNEQEMATNPRSIDQPDGLQEATFFEKLGADTETKLEDFFQWWGVHMASRPWVVLFIGLCVIVALGHGIKFMQVTTNPVELWASPTSRSRQEREYFDSHFEPFYRTEMLIISAKGLSNVQRTDEFNVTTTFGPVFNATFLLDVLALQQRIMSIRSADNSTLLQDVCFAPLSSTFRAGDGNQCAIQSVWGWYQDDEELVTDELEGNAYLDQIITCAKNPYDELCRAKYGGPVLPAVALGGFPAPDQYFNASALILTILVNNKHDKDKLGPALEWEKEFIAFMKNYTENEMPKYMDIAYTSERSIEDELLRESQSDVSTILVSYFIMFAYIAISLGRFTTCSRLLIDSKVTLGLGGVLIVLASVVCSIGLFGYIGVAATLIIVEVIPFLVLAVGVDNIFILVQTAQREPRRPDETRAQHIGRTLGQVGPSMFLTSISESVCFFLGALSDMPAVRAFALYAAAALLVDFLLQVTCFVALMALDTKRQDANRFDVFCCVSGSKADAPDAYEGLLYNLFKHVYVPFLMKREVRASVMIIFFAWLCSSVAVAPHIDIGLDQELSMPHDSFQTKYFQHLNKYLNIGPPVYFVITDGLNYSEVKSQNLICGTRFCNDDSVAMQLYSAYRSPNETYIAQPAGSWLDDFFDWSASTGCCYSFKSNNSFCPHDLDDVDNHCYKCNMSLLPPEDRPGQSDFRRYVSYFLRDNPDQSCPKAGHAAYSQAVNYKTYQNYSKVGATYYQSYHTVLKTSSDYYSALKAARNVAANLTETLNRHLKENGENTTVSVFPYSVFYVFYEQYLTMWPDTLKSMGISVLSIFIVTFVLMGFDLFSALVVVITITMIVVNIGGLMYWWGISLNAVSLVNLVMAVGIAVEFCSHLVHSFSVSAGECRVARASAALTRMGSSVLSGITLTKFGGIIVFYFRMYLGIVVFGAAHGLIFLPVMLSYIGSPVNKQKLANQMQRGKEVGVAETSLTRVSGTTTRQYNFDTLLA</sequence>
<accession>A0ACC0KT91</accession>
<dbReference type="EMBL" id="CM046123">
    <property type="protein sequence ID" value="KAI8439687.1"/>
    <property type="molecule type" value="Genomic_DNA"/>
</dbReference>
<evidence type="ECO:0000313" key="2">
    <source>
        <dbReference type="Proteomes" id="UP001064048"/>
    </source>
</evidence>
<reference evidence="1 2" key="1">
    <citation type="journal article" date="2022" name="Genome Biol. Evol.">
        <title>The Spruce Budworm Genome: Reconstructing the Evolutionary History of Antifreeze Proteins.</title>
        <authorList>
            <person name="Beliveau C."/>
            <person name="Gagne P."/>
            <person name="Picq S."/>
            <person name="Vernygora O."/>
            <person name="Keeling C.I."/>
            <person name="Pinkney K."/>
            <person name="Doucet D."/>
            <person name="Wen F."/>
            <person name="Johnston J.S."/>
            <person name="Maaroufi H."/>
            <person name="Boyle B."/>
            <person name="Laroche J."/>
            <person name="Dewar K."/>
            <person name="Juretic N."/>
            <person name="Blackburn G."/>
            <person name="Nisole A."/>
            <person name="Brunet B."/>
            <person name="Brandao M."/>
            <person name="Lumley L."/>
            <person name="Duan J."/>
            <person name="Quan G."/>
            <person name="Lucarotti C.J."/>
            <person name="Roe A.D."/>
            <person name="Sperling F.A.H."/>
            <person name="Levesque R.C."/>
            <person name="Cusson M."/>
        </authorList>
    </citation>
    <scope>NUCLEOTIDE SEQUENCE [LARGE SCALE GENOMIC DNA]</scope>
    <source>
        <strain evidence="1">Glfc:IPQL:Cfum</strain>
    </source>
</reference>